<protein>
    <submittedName>
        <fullName evidence="2">Extracellular solute-binding protein</fullName>
    </submittedName>
</protein>
<reference evidence="2 3" key="1">
    <citation type="submission" date="2024-04" db="EMBL/GenBank/DDBJ databases">
        <title>Luteolibacter sp. isolated from soil.</title>
        <authorList>
            <person name="An J."/>
        </authorList>
    </citation>
    <scope>NUCLEOTIDE SEQUENCE [LARGE SCALE GENOMIC DNA]</scope>
    <source>
        <strain evidence="2 3">Y139</strain>
    </source>
</reference>
<accession>A0ABU9AT90</accession>
<dbReference type="EMBL" id="JBBUKT010000002">
    <property type="protein sequence ID" value="MEK7949890.1"/>
    <property type="molecule type" value="Genomic_DNA"/>
</dbReference>
<organism evidence="2 3">
    <name type="scientific">Luteolibacter soli</name>
    <dbReference type="NCBI Taxonomy" id="3135280"/>
    <lineage>
        <taxon>Bacteria</taxon>
        <taxon>Pseudomonadati</taxon>
        <taxon>Verrucomicrobiota</taxon>
        <taxon>Verrucomicrobiia</taxon>
        <taxon>Verrucomicrobiales</taxon>
        <taxon>Verrucomicrobiaceae</taxon>
        <taxon>Luteolibacter</taxon>
    </lineage>
</organism>
<keyword evidence="3" id="KW-1185">Reference proteome</keyword>
<dbReference type="RefSeq" id="WP_341403306.1">
    <property type="nucleotide sequence ID" value="NZ_JBBUKT010000002.1"/>
</dbReference>
<evidence type="ECO:0000256" key="1">
    <source>
        <dbReference type="ARBA" id="ARBA00022729"/>
    </source>
</evidence>
<dbReference type="Pfam" id="PF13343">
    <property type="entry name" value="SBP_bac_6"/>
    <property type="match status" value="1"/>
</dbReference>
<gene>
    <name evidence="2" type="ORF">WKV53_05270</name>
</gene>
<proteinExistence type="predicted"/>
<dbReference type="PANTHER" id="PTHR30006:SF24">
    <property type="entry name" value="SLL0237 PROTEIN"/>
    <property type="match status" value="1"/>
</dbReference>
<dbReference type="SUPFAM" id="SSF53850">
    <property type="entry name" value="Periplasmic binding protein-like II"/>
    <property type="match status" value="1"/>
</dbReference>
<sequence>MYRFILILALLVSTVAAPLLLRRDAGMALAGESDDRLVIITAHSSTIRAEYGEAFARHWTAKTGRRLYIDWRMPGGTAEIRRVLDSSYAAAQAIGNQGVGIDVIFGGAAYEFVNQAAKGRLELLDVFETHPEWFREEVIPEEFTGERFYDKNRRWVGVCLFQLGICYNSDVIERLGLPMPRRWEDLGDPAYAGHLAFADPTKSGSVAKAIEMIVQEQMQRAICEMGDNAEAREEGWRRALNLLQRLAANARYFTDSATQVPYDVAQGNAAAGMCIDYYGRSFEEKLRVSLGSSRLRWTAPEGGGSVNIDPVAILRGAPRPDIAKEFVAFCLSDEGQLLWDLKVGEQGGPRKVSLRRLPVRRDVYTAENLKRFADASPYGRENGFVYRRELTASALQAITALFRAMCIDPHEELKAAWLAMGEDSGGAAGCVFSDVSQVSYERLMNEFVPLFEKKGALALKREMSKVSQGFRENYQRAQALAGKEGSP</sequence>
<comment type="caution">
    <text evidence="2">The sequence shown here is derived from an EMBL/GenBank/DDBJ whole genome shotgun (WGS) entry which is preliminary data.</text>
</comment>
<keyword evidence="1" id="KW-0732">Signal</keyword>
<evidence type="ECO:0000313" key="3">
    <source>
        <dbReference type="Proteomes" id="UP001371305"/>
    </source>
</evidence>
<dbReference type="Proteomes" id="UP001371305">
    <property type="component" value="Unassembled WGS sequence"/>
</dbReference>
<evidence type="ECO:0000313" key="2">
    <source>
        <dbReference type="EMBL" id="MEK7949890.1"/>
    </source>
</evidence>
<dbReference type="Gene3D" id="3.40.190.10">
    <property type="entry name" value="Periplasmic binding protein-like II"/>
    <property type="match status" value="2"/>
</dbReference>
<dbReference type="PANTHER" id="PTHR30006">
    <property type="entry name" value="THIAMINE-BINDING PERIPLASMIC PROTEIN-RELATED"/>
    <property type="match status" value="1"/>
</dbReference>
<name>A0ABU9AT90_9BACT</name>